<protein>
    <submittedName>
        <fullName evidence="1">Uncharacterized protein</fullName>
    </submittedName>
</protein>
<keyword evidence="2" id="KW-1185">Reference proteome</keyword>
<accession>A0A0C5VGJ7</accession>
<dbReference type="AlphaFoldDB" id="A0A0C5VGJ7"/>
<evidence type="ECO:0000313" key="2">
    <source>
        <dbReference type="Proteomes" id="UP000032266"/>
    </source>
</evidence>
<organism evidence="1 2">
    <name type="scientific">Gynuella sunshinyii YC6258</name>
    <dbReference type="NCBI Taxonomy" id="1445510"/>
    <lineage>
        <taxon>Bacteria</taxon>
        <taxon>Pseudomonadati</taxon>
        <taxon>Pseudomonadota</taxon>
        <taxon>Gammaproteobacteria</taxon>
        <taxon>Oceanospirillales</taxon>
        <taxon>Saccharospirillaceae</taxon>
        <taxon>Gynuella</taxon>
    </lineage>
</organism>
<reference evidence="1 2" key="1">
    <citation type="submission" date="2014-01" db="EMBL/GenBank/DDBJ databases">
        <title>Full genme sequencing of cellulolytic bacterium Gynuella sunshinyii YC6258T gen. nov., sp. nov.</title>
        <authorList>
            <person name="Khan H."/>
            <person name="Chung E.J."/>
            <person name="Chung Y.R."/>
        </authorList>
    </citation>
    <scope>NUCLEOTIDE SEQUENCE [LARGE SCALE GENOMIC DNA]</scope>
    <source>
        <strain evidence="1 2">YC6258</strain>
    </source>
</reference>
<gene>
    <name evidence="1" type="ORF">YC6258_01259</name>
</gene>
<proteinExistence type="predicted"/>
<dbReference type="KEGG" id="gsn:YC6258_01259"/>
<sequence length="44" mass="5215">MTEFAAINSLQVITGAHFDKDMYRTSDVFEEKNLKIMKKEKLHR</sequence>
<dbReference type="EMBL" id="CP007142">
    <property type="protein sequence ID" value="AJQ93306.1"/>
    <property type="molecule type" value="Genomic_DNA"/>
</dbReference>
<evidence type="ECO:0000313" key="1">
    <source>
        <dbReference type="EMBL" id="AJQ93306.1"/>
    </source>
</evidence>
<dbReference type="HOGENOM" id="CLU_3216883_0_0_6"/>
<name>A0A0C5VGJ7_9GAMM</name>
<dbReference type="Proteomes" id="UP000032266">
    <property type="component" value="Chromosome"/>
</dbReference>